<proteinExistence type="predicted"/>
<dbReference type="STRING" id="318479.A0A0N4U1J3"/>
<evidence type="ECO:0000313" key="4">
    <source>
        <dbReference type="WBParaSite" id="DME_0000047901-mRNA-1"/>
    </source>
</evidence>
<dbReference type="Proteomes" id="UP000038040">
    <property type="component" value="Unplaced"/>
</dbReference>
<keyword evidence="3" id="KW-1185">Reference proteome</keyword>
<evidence type="ECO:0000313" key="3">
    <source>
        <dbReference type="Proteomes" id="UP000274756"/>
    </source>
</evidence>
<reference evidence="4" key="1">
    <citation type="submission" date="2017-02" db="UniProtKB">
        <authorList>
            <consortium name="WormBaseParasite"/>
        </authorList>
    </citation>
    <scope>IDENTIFICATION</scope>
</reference>
<accession>A0A0N4U1J3</accession>
<dbReference type="AlphaFoldDB" id="A0A0N4U1J3"/>
<protein>
    <submittedName>
        <fullName evidence="4">DUF1330 domain-containing protein</fullName>
    </submittedName>
</protein>
<dbReference type="WBParaSite" id="DME_0000047901-mRNA-1">
    <property type="protein sequence ID" value="DME_0000047901-mRNA-1"/>
    <property type="gene ID" value="DME_0000047901"/>
</dbReference>
<dbReference type="Proteomes" id="UP000274756">
    <property type="component" value="Unassembled WGS sequence"/>
</dbReference>
<dbReference type="OrthoDB" id="2014905at2759"/>
<name>A0A0N4U1J3_DRAME</name>
<dbReference type="EMBL" id="UYYG01001151">
    <property type="protein sequence ID" value="VDN54866.1"/>
    <property type="molecule type" value="Genomic_DNA"/>
</dbReference>
<sequence>MSLEICSCYDKVRKVTNAIKEKMMDYNPYIGERQDRPVFVRFNDDPKEIVGGMRVVEIDSPRPTWFKSIVKKK</sequence>
<evidence type="ECO:0000313" key="2">
    <source>
        <dbReference type="Proteomes" id="UP000038040"/>
    </source>
</evidence>
<gene>
    <name evidence="1" type="ORF">DME_LOCUS4839</name>
</gene>
<evidence type="ECO:0000313" key="1">
    <source>
        <dbReference type="EMBL" id="VDN54866.1"/>
    </source>
</evidence>
<reference evidence="1 3" key="2">
    <citation type="submission" date="2018-11" db="EMBL/GenBank/DDBJ databases">
        <authorList>
            <consortium name="Pathogen Informatics"/>
        </authorList>
    </citation>
    <scope>NUCLEOTIDE SEQUENCE [LARGE SCALE GENOMIC DNA]</scope>
</reference>
<organism evidence="2 4">
    <name type="scientific">Dracunculus medinensis</name>
    <name type="common">Guinea worm</name>
    <dbReference type="NCBI Taxonomy" id="318479"/>
    <lineage>
        <taxon>Eukaryota</taxon>
        <taxon>Metazoa</taxon>
        <taxon>Ecdysozoa</taxon>
        <taxon>Nematoda</taxon>
        <taxon>Chromadorea</taxon>
        <taxon>Rhabditida</taxon>
        <taxon>Spirurina</taxon>
        <taxon>Dracunculoidea</taxon>
        <taxon>Dracunculidae</taxon>
        <taxon>Dracunculus</taxon>
    </lineage>
</organism>